<accession>A0AAE4APA2</accession>
<protein>
    <recommendedName>
        <fullName evidence="9">Glycoside hydrolase family 5 domain-containing protein</fullName>
    </recommendedName>
</protein>
<dbReference type="InterPro" id="IPR051923">
    <property type="entry name" value="Glycosyl_Hydrolase_39"/>
</dbReference>
<reference evidence="7" key="1">
    <citation type="submission" date="2023-07" db="EMBL/GenBank/DDBJ databases">
        <title>Genomic Encyclopedia of Type Strains, Phase IV (KMG-IV): sequencing the most valuable type-strain genomes for metagenomic binning, comparative biology and taxonomic classification.</title>
        <authorList>
            <person name="Goeker M."/>
        </authorList>
    </citation>
    <scope>NUCLEOTIDE SEQUENCE</scope>
    <source>
        <strain evidence="7">DSM 24202</strain>
    </source>
</reference>
<feature type="signal peptide" evidence="4">
    <location>
        <begin position="1"/>
        <end position="20"/>
    </location>
</feature>
<keyword evidence="4" id="KW-0732">Signal</keyword>
<evidence type="ECO:0000256" key="4">
    <source>
        <dbReference type="SAM" id="SignalP"/>
    </source>
</evidence>
<evidence type="ECO:0000313" key="7">
    <source>
        <dbReference type="EMBL" id="MDQ0289768.1"/>
    </source>
</evidence>
<name>A0AAE4APA2_9BACT</name>
<dbReference type="EMBL" id="JAUSVL010000001">
    <property type="protein sequence ID" value="MDQ0289768.1"/>
    <property type="molecule type" value="Genomic_DNA"/>
</dbReference>
<sequence length="634" mass="70113">MKMKSCLLAVLLAASAAVPAVEIHSPFGVCAHLGGGAEFAKLIEELDLMQAAGIKWARADFTWAQIEPSENEFVFTNYDRVVAEAEKRQVKILPILCYNSKWTQGFAHENLDAWARFVRTVVSRYGDRLKHWEVWNEPNIGFWKPKPDPEQYTALLKVSYETIKAVDPSLEVLYGGMAGVAPKFVEDTLKLGAGAFYDIMNIHPYCYPATIEQRKKLAEVDELRGILRQYNAPERIWITETGWPTHESEVAVHAKFWSELIAAGAKRRFPGQDRWTCAVVVDPADNAGGGVSTREEIFGVLAANPAFTAKAVTWAEAAAITPADTQILVALIGEHFAKNQYDKLVGYVRDGGMLVHIGGVPLYYADEYDDAAAGWVPARNNAPENYRAGLRIGWSAWWLDKDLPEKAAVTSAASDDLAFTIPKKLETTRWFNDKLLKDGDEFVPLLKASDKDGKFIGWPVALYLFNSDFKGAVLTACLPMAQSSGVTWDVQGGRCPRAYLTYLENGIEVYFWYEFRDAGTDPYYNEHHFGMIQLGLEPKPAYNALKYAISLVGDKPQFTGKTTNADGVVSIGFKTSTGQGVAIWNSFGPDKVYNFTAPAAAFKATDHLGAPLDLKATNGVITLNASEAPTYILW</sequence>
<evidence type="ECO:0008006" key="9">
    <source>
        <dbReference type="Google" id="ProtNLM"/>
    </source>
</evidence>
<evidence type="ECO:0000256" key="1">
    <source>
        <dbReference type="ARBA" id="ARBA00008875"/>
    </source>
</evidence>
<evidence type="ECO:0000313" key="8">
    <source>
        <dbReference type="Proteomes" id="UP001238163"/>
    </source>
</evidence>
<dbReference type="GO" id="GO:0005975">
    <property type="term" value="P:carbohydrate metabolic process"/>
    <property type="evidence" value="ECO:0007669"/>
    <property type="project" value="InterPro"/>
</dbReference>
<feature type="domain" description="Glycoside hydrolase family 42 N-terminal" evidence="6">
    <location>
        <begin position="44"/>
        <end position="92"/>
    </location>
</feature>
<evidence type="ECO:0000259" key="6">
    <source>
        <dbReference type="Pfam" id="PF02449"/>
    </source>
</evidence>
<organism evidence="7 8">
    <name type="scientific">Oligosphaera ethanolica</name>
    <dbReference type="NCBI Taxonomy" id="760260"/>
    <lineage>
        <taxon>Bacteria</taxon>
        <taxon>Pseudomonadati</taxon>
        <taxon>Lentisphaerota</taxon>
        <taxon>Oligosphaeria</taxon>
        <taxon>Oligosphaerales</taxon>
        <taxon>Oligosphaeraceae</taxon>
        <taxon>Oligosphaera</taxon>
    </lineage>
</organism>
<comment type="similarity">
    <text evidence="1">Belongs to the glycosyl hydrolase 39 family.</text>
</comment>
<dbReference type="Proteomes" id="UP001238163">
    <property type="component" value="Unassembled WGS sequence"/>
</dbReference>
<dbReference type="Gene3D" id="3.20.20.80">
    <property type="entry name" value="Glycosidases"/>
    <property type="match status" value="2"/>
</dbReference>
<keyword evidence="3" id="KW-0326">Glycosidase</keyword>
<evidence type="ECO:0000256" key="2">
    <source>
        <dbReference type="ARBA" id="ARBA00022801"/>
    </source>
</evidence>
<dbReference type="PANTHER" id="PTHR12631:SF10">
    <property type="entry name" value="BETA-XYLOSIDASE-LIKE PROTEIN-RELATED"/>
    <property type="match status" value="1"/>
</dbReference>
<dbReference type="RefSeq" id="WP_307261223.1">
    <property type="nucleotide sequence ID" value="NZ_JAUSVL010000001.1"/>
</dbReference>
<dbReference type="InterPro" id="IPR049166">
    <property type="entry name" value="GH39_cat"/>
</dbReference>
<gene>
    <name evidence="7" type="ORF">J3R75_001875</name>
</gene>
<dbReference type="AlphaFoldDB" id="A0AAE4APA2"/>
<dbReference type="InterPro" id="IPR017853">
    <property type="entry name" value="GH"/>
</dbReference>
<evidence type="ECO:0000259" key="5">
    <source>
        <dbReference type="Pfam" id="PF01229"/>
    </source>
</evidence>
<evidence type="ECO:0000256" key="3">
    <source>
        <dbReference type="ARBA" id="ARBA00023295"/>
    </source>
</evidence>
<dbReference type="GO" id="GO:0009341">
    <property type="term" value="C:beta-galactosidase complex"/>
    <property type="evidence" value="ECO:0007669"/>
    <property type="project" value="InterPro"/>
</dbReference>
<keyword evidence="2" id="KW-0378">Hydrolase</keyword>
<keyword evidence="8" id="KW-1185">Reference proteome</keyword>
<comment type="caution">
    <text evidence="7">The sequence shown here is derived from an EMBL/GenBank/DDBJ whole genome shotgun (WGS) entry which is preliminary data.</text>
</comment>
<proteinExistence type="inferred from homology"/>
<feature type="chain" id="PRO_5042033914" description="Glycoside hydrolase family 5 domain-containing protein" evidence="4">
    <location>
        <begin position="21"/>
        <end position="634"/>
    </location>
</feature>
<dbReference type="PANTHER" id="PTHR12631">
    <property type="entry name" value="ALPHA-L-IDURONIDASE"/>
    <property type="match status" value="1"/>
</dbReference>
<feature type="domain" description="Glycosyl hydrolases family 39 N-terminal catalytic" evidence="5">
    <location>
        <begin position="117"/>
        <end position="189"/>
    </location>
</feature>
<dbReference type="SUPFAM" id="SSF51445">
    <property type="entry name" value="(Trans)glycosidases"/>
    <property type="match status" value="2"/>
</dbReference>
<dbReference type="GO" id="GO:0004565">
    <property type="term" value="F:beta-galactosidase activity"/>
    <property type="evidence" value="ECO:0007669"/>
    <property type="project" value="InterPro"/>
</dbReference>
<dbReference type="InterPro" id="IPR013529">
    <property type="entry name" value="Glyco_hydro_42_N"/>
</dbReference>
<dbReference type="Pfam" id="PF01229">
    <property type="entry name" value="Glyco_hydro_39"/>
    <property type="match status" value="1"/>
</dbReference>
<dbReference type="Pfam" id="PF02449">
    <property type="entry name" value="Glyco_hydro_42"/>
    <property type="match status" value="1"/>
</dbReference>